<keyword evidence="3" id="KW-0813">Transport</keyword>
<evidence type="ECO:0000313" key="10">
    <source>
        <dbReference type="Proteomes" id="UP000623301"/>
    </source>
</evidence>
<feature type="transmembrane region" description="Helical" evidence="8">
    <location>
        <begin position="143"/>
        <end position="169"/>
    </location>
</feature>
<sequence length="360" mass="40072">MNSKIIANGILRAIAVILGVALLLYFLYMIQSVIVYIIIAAVLSLIARPVIIFLRKRLKFPNTLAVVVTMILFMGLIFGLISMFIPLINQQGENLSLLNIDTLETNIEQLLVQVNTYFSEIGINIFEQLKSADIFKNFKAVPYLLNTVVSAVGSISVGLFSVLFIAFFLMKDSRLLNKGLLTLVPKGNESRFQKSIEKIKDLLSRYFLGLLLQILILFILYTVVLLIFGIENAIVIAFLCALLNLIPYIGPLIAGVLMAILTMNSDVTLDFRTEILPTTIYVMIGYFVAQMVDNFFSQPKIFSEATKAHPLEIFLVIIIGGLLFGVMGMIVAVPGYTAIKVILKEFLSDNKIVKSLTKDI</sequence>
<reference evidence="9 10" key="1">
    <citation type="submission" date="2020-12" db="EMBL/GenBank/DDBJ databases">
        <title>Aureibaculum luteum sp. nov. and Aureibaculum flavum sp. nov., novel members of the family Flavobacteriaceae isolated from Antarctic intertidal sediments.</title>
        <authorList>
            <person name="He X."/>
            <person name="Zhang X."/>
        </authorList>
    </citation>
    <scope>NUCLEOTIDE SEQUENCE [LARGE SCALE GENOMIC DNA]</scope>
    <source>
        <strain evidence="9 10">A20</strain>
    </source>
</reference>
<feature type="transmembrane region" description="Helical" evidence="8">
    <location>
        <begin position="34"/>
        <end position="54"/>
    </location>
</feature>
<organism evidence="9 10">
    <name type="scientific">Aureibaculum flavum</name>
    <dbReference type="NCBI Taxonomy" id="2795986"/>
    <lineage>
        <taxon>Bacteria</taxon>
        <taxon>Pseudomonadati</taxon>
        <taxon>Bacteroidota</taxon>
        <taxon>Flavobacteriia</taxon>
        <taxon>Flavobacteriales</taxon>
        <taxon>Flavobacteriaceae</taxon>
        <taxon>Aureibaculum</taxon>
    </lineage>
</organism>
<feature type="transmembrane region" description="Helical" evidence="8">
    <location>
        <begin position="206"/>
        <end position="228"/>
    </location>
</feature>
<dbReference type="RefSeq" id="WP_198839531.1">
    <property type="nucleotide sequence ID" value="NZ_JAEHFJ010000001.1"/>
</dbReference>
<evidence type="ECO:0000256" key="7">
    <source>
        <dbReference type="ARBA" id="ARBA00023136"/>
    </source>
</evidence>
<evidence type="ECO:0000256" key="2">
    <source>
        <dbReference type="ARBA" id="ARBA00009773"/>
    </source>
</evidence>
<keyword evidence="10" id="KW-1185">Reference proteome</keyword>
<keyword evidence="6 8" id="KW-1133">Transmembrane helix</keyword>
<evidence type="ECO:0000256" key="4">
    <source>
        <dbReference type="ARBA" id="ARBA00022475"/>
    </source>
</evidence>
<dbReference type="PANTHER" id="PTHR21716">
    <property type="entry name" value="TRANSMEMBRANE PROTEIN"/>
    <property type="match status" value="1"/>
</dbReference>
<name>A0ABS0WL37_9FLAO</name>
<keyword evidence="7 8" id="KW-0472">Membrane</keyword>
<feature type="transmembrane region" description="Helical" evidence="8">
    <location>
        <begin position="313"/>
        <end position="339"/>
    </location>
</feature>
<comment type="caution">
    <text evidence="9">The sequence shown here is derived from an EMBL/GenBank/DDBJ whole genome shotgun (WGS) entry which is preliminary data.</text>
</comment>
<dbReference type="Proteomes" id="UP000623301">
    <property type="component" value="Unassembled WGS sequence"/>
</dbReference>
<accession>A0ABS0WL37</accession>
<gene>
    <name evidence="9" type="ORF">JBL43_00425</name>
</gene>
<dbReference type="InterPro" id="IPR002549">
    <property type="entry name" value="AI-2E-like"/>
</dbReference>
<evidence type="ECO:0000313" key="9">
    <source>
        <dbReference type="EMBL" id="MBJ2172682.1"/>
    </source>
</evidence>
<keyword evidence="4" id="KW-1003">Cell membrane</keyword>
<comment type="subcellular location">
    <subcellularLocation>
        <location evidence="1">Cell membrane</location>
        <topology evidence="1">Multi-pass membrane protein</topology>
    </subcellularLocation>
</comment>
<evidence type="ECO:0000256" key="6">
    <source>
        <dbReference type="ARBA" id="ARBA00022989"/>
    </source>
</evidence>
<feature type="transmembrane region" description="Helical" evidence="8">
    <location>
        <begin position="234"/>
        <end position="263"/>
    </location>
</feature>
<evidence type="ECO:0000256" key="5">
    <source>
        <dbReference type="ARBA" id="ARBA00022692"/>
    </source>
</evidence>
<evidence type="ECO:0000256" key="8">
    <source>
        <dbReference type="SAM" id="Phobius"/>
    </source>
</evidence>
<evidence type="ECO:0000256" key="3">
    <source>
        <dbReference type="ARBA" id="ARBA00022448"/>
    </source>
</evidence>
<protein>
    <submittedName>
        <fullName evidence="9">AI-2E family transporter</fullName>
    </submittedName>
</protein>
<dbReference type="PANTHER" id="PTHR21716:SF53">
    <property type="entry name" value="PERMEASE PERM-RELATED"/>
    <property type="match status" value="1"/>
</dbReference>
<proteinExistence type="inferred from homology"/>
<comment type="similarity">
    <text evidence="2">Belongs to the autoinducer-2 exporter (AI-2E) (TC 2.A.86) family.</text>
</comment>
<feature type="transmembrane region" description="Helical" evidence="8">
    <location>
        <begin position="66"/>
        <end position="88"/>
    </location>
</feature>
<dbReference type="Pfam" id="PF01594">
    <property type="entry name" value="AI-2E_transport"/>
    <property type="match status" value="1"/>
</dbReference>
<dbReference type="EMBL" id="JAEHFJ010000001">
    <property type="protein sequence ID" value="MBJ2172682.1"/>
    <property type="molecule type" value="Genomic_DNA"/>
</dbReference>
<evidence type="ECO:0000256" key="1">
    <source>
        <dbReference type="ARBA" id="ARBA00004651"/>
    </source>
</evidence>
<feature type="transmembrane region" description="Helical" evidence="8">
    <location>
        <begin position="9"/>
        <end position="28"/>
    </location>
</feature>
<keyword evidence="5 8" id="KW-0812">Transmembrane</keyword>
<feature type="transmembrane region" description="Helical" evidence="8">
    <location>
        <begin position="275"/>
        <end position="293"/>
    </location>
</feature>